<dbReference type="GO" id="GO:0004014">
    <property type="term" value="F:adenosylmethionine decarboxylase activity"/>
    <property type="evidence" value="ECO:0007669"/>
    <property type="project" value="InterPro"/>
</dbReference>
<dbReference type="InterPro" id="IPR017716">
    <property type="entry name" value="S-AdoMet_deCOase_pro-enz"/>
</dbReference>
<evidence type="ECO:0000256" key="9">
    <source>
        <dbReference type="ARBA" id="ARBA00023270"/>
    </source>
</evidence>
<accession>A0A1F4T8K4</accession>
<keyword evidence="4" id="KW-0068">Autocatalytic cleavage</keyword>
<proteinExistence type="predicted"/>
<evidence type="ECO:0000256" key="8">
    <source>
        <dbReference type="ARBA" id="ARBA00023239"/>
    </source>
</evidence>
<dbReference type="PANTHER" id="PTHR33866:SF2">
    <property type="entry name" value="S-ADENOSYLMETHIONINE DECARBOXYLASE PROENZYME"/>
    <property type="match status" value="1"/>
</dbReference>
<evidence type="ECO:0000313" key="11">
    <source>
        <dbReference type="EMBL" id="OGC28937.1"/>
    </source>
</evidence>
<dbReference type="Pfam" id="PF02675">
    <property type="entry name" value="AdoMet_dc"/>
    <property type="match status" value="1"/>
</dbReference>
<dbReference type="InterPro" id="IPR003826">
    <property type="entry name" value="AdoMetDC_fam_prok"/>
</dbReference>
<evidence type="ECO:0000256" key="5">
    <source>
        <dbReference type="ARBA" id="ARBA00023066"/>
    </source>
</evidence>
<dbReference type="Proteomes" id="UP000178602">
    <property type="component" value="Unassembled WGS sequence"/>
</dbReference>
<keyword evidence="3" id="KW-0210">Decarboxylase</keyword>
<evidence type="ECO:0000256" key="4">
    <source>
        <dbReference type="ARBA" id="ARBA00022813"/>
    </source>
</evidence>
<dbReference type="PANTHER" id="PTHR33866">
    <property type="entry name" value="S-ADENOSYLMETHIONINE DECARBOXYLASE PROENZYME"/>
    <property type="match status" value="1"/>
</dbReference>
<protein>
    <submittedName>
        <fullName evidence="11">S-adenosylmethionine decarboxylase proenzyme</fullName>
    </submittedName>
</protein>
<evidence type="ECO:0000256" key="2">
    <source>
        <dbReference type="ARBA" id="ARBA00022691"/>
    </source>
</evidence>
<keyword evidence="6" id="KW-0620">Polyamine biosynthesis</keyword>
<dbReference type="NCBIfam" id="TIGR03330">
    <property type="entry name" value="SAM_DCase_Bsu"/>
    <property type="match status" value="1"/>
</dbReference>
<dbReference type="AlphaFoldDB" id="A0A1F4T8K4"/>
<evidence type="ECO:0000256" key="3">
    <source>
        <dbReference type="ARBA" id="ARBA00022793"/>
    </source>
</evidence>
<dbReference type="SUPFAM" id="SSF56276">
    <property type="entry name" value="S-adenosylmethionine decarboxylase"/>
    <property type="match status" value="1"/>
</dbReference>
<dbReference type="GO" id="GO:0005829">
    <property type="term" value="C:cytosol"/>
    <property type="evidence" value="ECO:0007669"/>
    <property type="project" value="TreeGrafter"/>
</dbReference>
<evidence type="ECO:0000256" key="10">
    <source>
        <dbReference type="ARBA" id="ARBA00023317"/>
    </source>
</evidence>
<organism evidence="11 12">
    <name type="scientific">candidate division WOR-1 bacterium RIFOXYC12_FULL_54_18</name>
    <dbReference type="NCBI Taxonomy" id="1802584"/>
    <lineage>
        <taxon>Bacteria</taxon>
        <taxon>Bacillati</taxon>
        <taxon>Saganbacteria</taxon>
    </lineage>
</organism>
<comment type="caution">
    <text evidence="11">The sequence shown here is derived from an EMBL/GenBank/DDBJ whole genome shotgun (WGS) entry which is preliminary data.</text>
</comment>
<dbReference type="InterPro" id="IPR016067">
    <property type="entry name" value="S-AdoMet_deCO2ase_core"/>
</dbReference>
<gene>
    <name evidence="11" type="ORF">A3K49_06210</name>
</gene>
<keyword evidence="5" id="KW-0745">Spermidine biosynthesis</keyword>
<reference evidence="11 12" key="1">
    <citation type="journal article" date="2016" name="Nat. Commun.">
        <title>Thousands of microbial genomes shed light on interconnected biogeochemical processes in an aquifer system.</title>
        <authorList>
            <person name="Anantharaman K."/>
            <person name="Brown C.T."/>
            <person name="Hug L.A."/>
            <person name="Sharon I."/>
            <person name="Castelle C.J."/>
            <person name="Probst A.J."/>
            <person name="Thomas B.C."/>
            <person name="Singh A."/>
            <person name="Wilkins M.J."/>
            <person name="Karaoz U."/>
            <person name="Brodie E.L."/>
            <person name="Williams K.H."/>
            <person name="Hubbard S.S."/>
            <person name="Banfield J.F."/>
        </authorList>
    </citation>
    <scope>NUCLEOTIDE SEQUENCE [LARGE SCALE GENOMIC DNA]</scope>
</reference>
<evidence type="ECO:0000313" key="12">
    <source>
        <dbReference type="Proteomes" id="UP000178602"/>
    </source>
</evidence>
<keyword evidence="7" id="KW-0865">Zymogen</keyword>
<dbReference type="EMBL" id="MEUG01000001">
    <property type="protein sequence ID" value="OGC28937.1"/>
    <property type="molecule type" value="Genomic_DNA"/>
</dbReference>
<keyword evidence="2" id="KW-0949">S-adenosyl-L-methionine</keyword>
<evidence type="ECO:0000256" key="7">
    <source>
        <dbReference type="ARBA" id="ARBA00023145"/>
    </source>
</evidence>
<comment type="cofactor">
    <cofactor evidence="1">
        <name>pyruvate</name>
        <dbReference type="ChEBI" id="CHEBI:15361"/>
    </cofactor>
</comment>
<sequence length="132" mass="14802">MFSFGSHLIVDCYGCAKEKLEDVLFIHDVLDALPEKIGLTRISDPHVFRSTAGGEEMTGVSGVVLVAESHISIHTFPETSHVFIDIFSHIDFNTEYASQYLSEVFQSSRHEVARTSHGIEYQPPRERALAIH</sequence>
<keyword evidence="8" id="KW-0456">Lyase</keyword>
<keyword evidence="9" id="KW-0704">Schiff base</keyword>
<evidence type="ECO:0000256" key="6">
    <source>
        <dbReference type="ARBA" id="ARBA00023115"/>
    </source>
</evidence>
<dbReference type="GO" id="GO:0008295">
    <property type="term" value="P:spermidine biosynthetic process"/>
    <property type="evidence" value="ECO:0007669"/>
    <property type="project" value="UniProtKB-KW"/>
</dbReference>
<dbReference type="Gene3D" id="3.60.90.10">
    <property type="entry name" value="S-adenosylmethionine decarboxylase"/>
    <property type="match status" value="1"/>
</dbReference>
<evidence type="ECO:0000256" key="1">
    <source>
        <dbReference type="ARBA" id="ARBA00001928"/>
    </source>
</evidence>
<name>A0A1F4T8K4_UNCSA</name>
<keyword evidence="10" id="KW-0670">Pyruvate</keyword>